<evidence type="ECO:0000259" key="1">
    <source>
        <dbReference type="Pfam" id="PF01869"/>
    </source>
</evidence>
<dbReference type="Proteomes" id="UP000831304">
    <property type="component" value="Chromosome"/>
</dbReference>
<dbReference type="Pfam" id="PF01869">
    <property type="entry name" value="BcrAD_BadFG"/>
    <property type="match status" value="1"/>
</dbReference>
<proteinExistence type="predicted"/>
<dbReference type="InterPro" id="IPR052519">
    <property type="entry name" value="Euk-type_GlcNAc_Kinase"/>
</dbReference>
<name>A0ABY4AZU7_9MICO</name>
<feature type="domain" description="ATPase BadF/BadG/BcrA/BcrD type" evidence="1">
    <location>
        <begin position="89"/>
        <end position="287"/>
    </location>
</feature>
<keyword evidence="3" id="KW-1185">Reference proteome</keyword>
<evidence type="ECO:0000313" key="2">
    <source>
        <dbReference type="EMBL" id="UOE27348.1"/>
    </source>
</evidence>
<dbReference type="InterPro" id="IPR002731">
    <property type="entry name" value="ATPase_BadF"/>
</dbReference>
<accession>A0ABY4AZU7</accession>
<reference evidence="2 3" key="1">
    <citation type="submission" date="2022-03" db="EMBL/GenBank/DDBJ databases">
        <title>Agromyces sp. isolated from the gut of P. brevitarsis seulensis larvae.</title>
        <authorList>
            <person name="Won M."/>
            <person name="Kwon S.-W."/>
        </authorList>
    </citation>
    <scope>NUCLEOTIDE SEQUENCE [LARGE SCALE GENOMIC DNA]</scope>
    <source>
        <strain evidence="2 3">KACC 16215</strain>
    </source>
</reference>
<dbReference type="EMBL" id="CP094533">
    <property type="protein sequence ID" value="UOE27348.1"/>
    <property type="molecule type" value="Genomic_DNA"/>
</dbReference>
<organism evidence="2 3">
    <name type="scientific">Agromyces soli</name>
    <dbReference type="NCBI Taxonomy" id="659012"/>
    <lineage>
        <taxon>Bacteria</taxon>
        <taxon>Bacillati</taxon>
        <taxon>Actinomycetota</taxon>
        <taxon>Actinomycetes</taxon>
        <taxon>Micrococcales</taxon>
        <taxon>Microbacteriaceae</taxon>
        <taxon>Agromyces</taxon>
    </lineage>
</organism>
<protein>
    <recommendedName>
        <fullName evidence="1">ATPase BadF/BadG/BcrA/BcrD type domain-containing protein</fullName>
    </recommendedName>
</protein>
<gene>
    <name evidence="2" type="ORF">MTP13_06080</name>
</gene>
<dbReference type="Gene3D" id="3.30.420.40">
    <property type="match status" value="2"/>
</dbReference>
<dbReference type="PANTHER" id="PTHR43190:SF3">
    <property type="entry name" value="N-ACETYL-D-GLUCOSAMINE KINASE"/>
    <property type="match status" value="1"/>
</dbReference>
<dbReference type="RefSeq" id="WP_243570182.1">
    <property type="nucleotide sequence ID" value="NZ_BAAARD010000002.1"/>
</dbReference>
<dbReference type="InterPro" id="IPR043129">
    <property type="entry name" value="ATPase_NBD"/>
</dbReference>
<dbReference type="SUPFAM" id="SSF53067">
    <property type="entry name" value="Actin-like ATPase domain"/>
    <property type="match status" value="1"/>
</dbReference>
<sequence>MDSAADAPARVPASVLAIDAGQTGVKVRHRSSAGVVEWAEPGVRTDLPLLPQLADAIRGAAARGLSAEAVGIGTTGLTSPDFDAEPLIEAAAPLGTRELILAHDSITAYLGALDEAPGVVVAAGTGVVTLAVGEAAVARIDGWGNIMGDAGSGYWIGRAALEAVMRAHDGRGEATALTAVVREEFPELEDAYIVLQGDGQRVRRVARYTRAVAELAATDPVAAGILDAAARELAHAAVTGLRRVGEDSAAAPTVRAVGGVFGSTRLAGAFERAVQHEIPAAEVEIGSTDPLDGAARLVAMSPGNPLRGHVAAASR</sequence>
<evidence type="ECO:0000313" key="3">
    <source>
        <dbReference type="Proteomes" id="UP000831304"/>
    </source>
</evidence>
<dbReference type="PANTHER" id="PTHR43190">
    <property type="entry name" value="N-ACETYL-D-GLUCOSAMINE KINASE"/>
    <property type="match status" value="1"/>
</dbReference>